<evidence type="ECO:0000313" key="3">
    <source>
        <dbReference type="Proteomes" id="UP000265520"/>
    </source>
</evidence>
<feature type="compositionally biased region" description="Gly residues" evidence="1">
    <location>
        <begin position="7"/>
        <end position="16"/>
    </location>
</feature>
<name>A0A392UDG7_9FABA</name>
<comment type="caution">
    <text evidence="2">The sequence shown here is derived from an EMBL/GenBank/DDBJ whole genome shotgun (WGS) entry which is preliminary data.</text>
</comment>
<sequence length="79" mass="8435">FDRKAGSVGGAGSGGGGDEKFGGSENYRLPPNEYEYGGGQYRGEGGMRKTRSYGDVNEASGNDDRRIVTVTPLRDMKPE</sequence>
<reference evidence="2 3" key="1">
    <citation type="journal article" date="2018" name="Front. Plant Sci.">
        <title>Red Clover (Trifolium pratense) and Zigzag Clover (T. medium) - A Picture of Genomic Similarities and Differences.</title>
        <authorList>
            <person name="Dluhosova J."/>
            <person name="Istvanek J."/>
            <person name="Nedelnik J."/>
            <person name="Repkova J."/>
        </authorList>
    </citation>
    <scope>NUCLEOTIDE SEQUENCE [LARGE SCALE GENOMIC DNA]</scope>
    <source>
        <strain evidence="3">cv. 10/8</strain>
        <tissue evidence="2">Leaf</tissue>
    </source>
</reference>
<organism evidence="2 3">
    <name type="scientific">Trifolium medium</name>
    <dbReference type="NCBI Taxonomy" id="97028"/>
    <lineage>
        <taxon>Eukaryota</taxon>
        <taxon>Viridiplantae</taxon>
        <taxon>Streptophyta</taxon>
        <taxon>Embryophyta</taxon>
        <taxon>Tracheophyta</taxon>
        <taxon>Spermatophyta</taxon>
        <taxon>Magnoliopsida</taxon>
        <taxon>eudicotyledons</taxon>
        <taxon>Gunneridae</taxon>
        <taxon>Pentapetalae</taxon>
        <taxon>rosids</taxon>
        <taxon>fabids</taxon>
        <taxon>Fabales</taxon>
        <taxon>Fabaceae</taxon>
        <taxon>Papilionoideae</taxon>
        <taxon>50 kb inversion clade</taxon>
        <taxon>NPAAA clade</taxon>
        <taxon>Hologalegina</taxon>
        <taxon>IRL clade</taxon>
        <taxon>Trifolieae</taxon>
        <taxon>Trifolium</taxon>
    </lineage>
</organism>
<keyword evidence="3" id="KW-1185">Reference proteome</keyword>
<feature type="region of interest" description="Disordered" evidence="1">
    <location>
        <begin position="1"/>
        <end position="63"/>
    </location>
</feature>
<dbReference type="EMBL" id="LXQA010796246">
    <property type="protein sequence ID" value="MCI71442.1"/>
    <property type="molecule type" value="Genomic_DNA"/>
</dbReference>
<feature type="non-terminal residue" evidence="2">
    <location>
        <position position="79"/>
    </location>
</feature>
<feature type="non-terminal residue" evidence="2">
    <location>
        <position position="1"/>
    </location>
</feature>
<protein>
    <submittedName>
        <fullName evidence="2">Clathrin assembly family protein</fullName>
    </submittedName>
</protein>
<accession>A0A392UDG7</accession>
<evidence type="ECO:0000313" key="2">
    <source>
        <dbReference type="EMBL" id="MCI71442.1"/>
    </source>
</evidence>
<evidence type="ECO:0000256" key="1">
    <source>
        <dbReference type="SAM" id="MobiDB-lite"/>
    </source>
</evidence>
<dbReference type="AlphaFoldDB" id="A0A392UDG7"/>
<proteinExistence type="predicted"/>
<dbReference type="Proteomes" id="UP000265520">
    <property type="component" value="Unassembled WGS sequence"/>
</dbReference>